<name>A0A7J8CIG3_ROUAE</name>
<evidence type="ECO:0000313" key="3">
    <source>
        <dbReference type="Proteomes" id="UP000593571"/>
    </source>
</evidence>
<dbReference type="Gene3D" id="6.10.140.140">
    <property type="match status" value="1"/>
</dbReference>
<dbReference type="PROSITE" id="PS50805">
    <property type="entry name" value="KRAB"/>
    <property type="match status" value="1"/>
</dbReference>
<gene>
    <name evidence="2" type="ORF">HJG63_009072</name>
</gene>
<dbReference type="EMBL" id="JACASE010000014">
    <property type="protein sequence ID" value="KAF6410552.1"/>
    <property type="molecule type" value="Genomic_DNA"/>
</dbReference>
<dbReference type="Proteomes" id="UP000593571">
    <property type="component" value="Unassembled WGS sequence"/>
</dbReference>
<sequence length="190" mass="21693">MSMPANWTSPLKSLALAPEEHGSSCEGSVSFRDVAVDFSREEWQHLDLAQKNLYRDVMLETYSHLLSVGYQVPEPEVFMLEQGKEPWALQDESPHQSCSESDEFLVNCSCVLVFWMVPLKMERGFLQVLVQSLGQGSQTLRKPRDKVMERRKKSHCHIAKHSSTATRNVNCSRPRTSKQAMSLHLCEQLL</sequence>
<reference evidence="2 3" key="1">
    <citation type="journal article" date="2020" name="Nature">
        <title>Six reference-quality genomes reveal evolution of bat adaptations.</title>
        <authorList>
            <person name="Jebb D."/>
            <person name="Huang Z."/>
            <person name="Pippel M."/>
            <person name="Hughes G.M."/>
            <person name="Lavrichenko K."/>
            <person name="Devanna P."/>
            <person name="Winkler S."/>
            <person name="Jermiin L.S."/>
            <person name="Skirmuntt E.C."/>
            <person name="Katzourakis A."/>
            <person name="Burkitt-Gray L."/>
            <person name="Ray D.A."/>
            <person name="Sullivan K.A.M."/>
            <person name="Roscito J.G."/>
            <person name="Kirilenko B.M."/>
            <person name="Davalos L.M."/>
            <person name="Corthals A.P."/>
            <person name="Power M.L."/>
            <person name="Jones G."/>
            <person name="Ransome R.D."/>
            <person name="Dechmann D.K.N."/>
            <person name="Locatelli A.G."/>
            <person name="Puechmaille S.J."/>
            <person name="Fedrigo O."/>
            <person name="Jarvis E.D."/>
            <person name="Hiller M."/>
            <person name="Vernes S.C."/>
            <person name="Myers E.W."/>
            <person name="Teeling E.C."/>
        </authorList>
    </citation>
    <scope>NUCLEOTIDE SEQUENCE [LARGE SCALE GENOMIC DNA]</scope>
    <source>
        <strain evidence="2">MRouAeg1</strain>
        <tissue evidence="2">Muscle</tissue>
    </source>
</reference>
<dbReference type="InterPro" id="IPR036051">
    <property type="entry name" value="KRAB_dom_sf"/>
</dbReference>
<protein>
    <recommendedName>
        <fullName evidence="1">KRAB domain-containing protein</fullName>
    </recommendedName>
</protein>
<evidence type="ECO:0000259" key="1">
    <source>
        <dbReference type="PROSITE" id="PS50805"/>
    </source>
</evidence>
<dbReference type="SMART" id="SM00349">
    <property type="entry name" value="KRAB"/>
    <property type="match status" value="1"/>
</dbReference>
<dbReference type="GO" id="GO:0006355">
    <property type="term" value="P:regulation of DNA-templated transcription"/>
    <property type="evidence" value="ECO:0007669"/>
    <property type="project" value="InterPro"/>
</dbReference>
<dbReference type="AlphaFoldDB" id="A0A7J8CIG3"/>
<organism evidence="2 3">
    <name type="scientific">Rousettus aegyptiacus</name>
    <name type="common">Egyptian fruit bat</name>
    <name type="synonym">Pteropus aegyptiacus</name>
    <dbReference type="NCBI Taxonomy" id="9407"/>
    <lineage>
        <taxon>Eukaryota</taxon>
        <taxon>Metazoa</taxon>
        <taxon>Chordata</taxon>
        <taxon>Craniata</taxon>
        <taxon>Vertebrata</taxon>
        <taxon>Euteleostomi</taxon>
        <taxon>Mammalia</taxon>
        <taxon>Eutheria</taxon>
        <taxon>Laurasiatheria</taxon>
        <taxon>Chiroptera</taxon>
        <taxon>Yinpterochiroptera</taxon>
        <taxon>Pteropodoidea</taxon>
        <taxon>Pteropodidae</taxon>
        <taxon>Rousettinae</taxon>
        <taxon>Rousettus</taxon>
    </lineage>
</organism>
<dbReference type="InterPro" id="IPR001909">
    <property type="entry name" value="KRAB"/>
</dbReference>
<dbReference type="PANTHER" id="PTHR23232:SF165">
    <property type="entry name" value="KRAB DOMAIN-CONTAINING PROTEIN"/>
    <property type="match status" value="1"/>
</dbReference>
<comment type="caution">
    <text evidence="2">The sequence shown here is derived from an EMBL/GenBank/DDBJ whole genome shotgun (WGS) entry which is preliminary data.</text>
</comment>
<accession>A0A7J8CIG3</accession>
<keyword evidence="3" id="KW-1185">Reference proteome</keyword>
<dbReference type="SUPFAM" id="SSF109640">
    <property type="entry name" value="KRAB domain (Kruppel-associated box)"/>
    <property type="match status" value="1"/>
</dbReference>
<dbReference type="Pfam" id="PF01352">
    <property type="entry name" value="KRAB"/>
    <property type="match status" value="1"/>
</dbReference>
<dbReference type="InterPro" id="IPR050169">
    <property type="entry name" value="Krueppel_C2H2_ZnF"/>
</dbReference>
<dbReference type="PANTHER" id="PTHR23232">
    <property type="entry name" value="KRAB DOMAIN C2H2 ZINC FINGER"/>
    <property type="match status" value="1"/>
</dbReference>
<proteinExistence type="predicted"/>
<feature type="domain" description="KRAB" evidence="1">
    <location>
        <begin position="29"/>
        <end position="99"/>
    </location>
</feature>
<evidence type="ECO:0000313" key="2">
    <source>
        <dbReference type="EMBL" id="KAF6410552.1"/>
    </source>
</evidence>
<dbReference type="CDD" id="cd07765">
    <property type="entry name" value="KRAB_A-box"/>
    <property type="match status" value="1"/>
</dbReference>